<accession>A0A086QYU7</accession>
<dbReference type="VEuPathDB" id="ToxoDB:TGMAS_313480B"/>
<sequence length="48" mass="5455">LLASVNAEKDYFKAQVAEHEAKAQNYHDKATDLEAQAQSLSEELHRKQ</sequence>
<feature type="non-terminal residue" evidence="2">
    <location>
        <position position="48"/>
    </location>
</feature>
<evidence type="ECO:0000313" key="3">
    <source>
        <dbReference type="Proteomes" id="UP000028821"/>
    </source>
</evidence>
<gene>
    <name evidence="2" type="ORF">TGMAS_313480B</name>
</gene>
<name>A0A086QYU7_TOXGO</name>
<keyword evidence="1" id="KW-0175">Coiled coil</keyword>
<protein>
    <submittedName>
        <fullName evidence="2">Uncharacterized protein</fullName>
    </submittedName>
</protein>
<reference evidence="2 3" key="1">
    <citation type="submission" date="2014-04" db="EMBL/GenBank/DDBJ databases">
        <authorList>
            <person name="Sibley D."/>
            <person name="Venepally P."/>
            <person name="Karamycheva S."/>
            <person name="Hadjithomas M."/>
            <person name="Khan A."/>
            <person name="Brunk B."/>
            <person name="Roos D."/>
            <person name="Caler E."/>
            <person name="Lorenzi H."/>
        </authorList>
    </citation>
    <scope>NUCLEOTIDE SEQUENCE [LARGE SCALE GENOMIC DNA]</scope>
    <source>
        <strain evidence="2 3">MAS</strain>
    </source>
</reference>
<dbReference type="Proteomes" id="UP000028821">
    <property type="component" value="Unassembled WGS sequence"/>
</dbReference>
<feature type="non-terminal residue" evidence="2">
    <location>
        <position position="1"/>
    </location>
</feature>
<feature type="coiled-coil region" evidence="1">
    <location>
        <begin position="16"/>
        <end position="43"/>
    </location>
</feature>
<dbReference type="EMBL" id="AEXC02000174">
    <property type="protein sequence ID" value="KFH17779.1"/>
    <property type="molecule type" value="Genomic_DNA"/>
</dbReference>
<organism evidence="2 3">
    <name type="scientific">Toxoplasma gondii MAS</name>
    <dbReference type="NCBI Taxonomy" id="943118"/>
    <lineage>
        <taxon>Eukaryota</taxon>
        <taxon>Sar</taxon>
        <taxon>Alveolata</taxon>
        <taxon>Apicomplexa</taxon>
        <taxon>Conoidasida</taxon>
        <taxon>Coccidia</taxon>
        <taxon>Eucoccidiorida</taxon>
        <taxon>Eimeriorina</taxon>
        <taxon>Sarcocystidae</taxon>
        <taxon>Toxoplasma</taxon>
    </lineage>
</organism>
<comment type="caution">
    <text evidence="2">The sequence shown here is derived from an EMBL/GenBank/DDBJ whole genome shotgun (WGS) entry which is preliminary data.</text>
</comment>
<proteinExistence type="predicted"/>
<dbReference type="AlphaFoldDB" id="A0A086QYU7"/>
<evidence type="ECO:0000256" key="1">
    <source>
        <dbReference type="SAM" id="Coils"/>
    </source>
</evidence>
<evidence type="ECO:0000313" key="2">
    <source>
        <dbReference type="EMBL" id="KFH17779.1"/>
    </source>
</evidence>